<reference evidence="1 2" key="1">
    <citation type="submission" date="2024-04" db="EMBL/GenBank/DDBJ databases">
        <title>Tritrichomonas musculus Genome.</title>
        <authorList>
            <person name="Alves-Ferreira E."/>
            <person name="Grigg M."/>
            <person name="Lorenzi H."/>
            <person name="Galac M."/>
        </authorList>
    </citation>
    <scope>NUCLEOTIDE SEQUENCE [LARGE SCALE GENOMIC DNA]</scope>
    <source>
        <strain evidence="1 2">EAF2021</strain>
    </source>
</reference>
<evidence type="ECO:0000313" key="1">
    <source>
        <dbReference type="EMBL" id="KAK8842440.1"/>
    </source>
</evidence>
<dbReference type="InterPro" id="IPR026906">
    <property type="entry name" value="LRR_5"/>
</dbReference>
<proteinExistence type="predicted"/>
<evidence type="ECO:0000313" key="2">
    <source>
        <dbReference type="Proteomes" id="UP001470230"/>
    </source>
</evidence>
<dbReference type="InterPro" id="IPR053139">
    <property type="entry name" value="Surface_bspA-like"/>
</dbReference>
<gene>
    <name evidence="1" type="ORF">M9Y10_026024</name>
</gene>
<organism evidence="1 2">
    <name type="scientific">Tritrichomonas musculus</name>
    <dbReference type="NCBI Taxonomy" id="1915356"/>
    <lineage>
        <taxon>Eukaryota</taxon>
        <taxon>Metamonada</taxon>
        <taxon>Parabasalia</taxon>
        <taxon>Tritrichomonadida</taxon>
        <taxon>Tritrichomonadidae</taxon>
        <taxon>Tritrichomonas</taxon>
    </lineage>
</organism>
<dbReference type="PANTHER" id="PTHR45661:SF3">
    <property type="entry name" value="IG-LIKE DOMAIN-CONTAINING PROTEIN"/>
    <property type="match status" value="1"/>
</dbReference>
<accession>A0ABR2H8A2</accession>
<dbReference type="SUPFAM" id="SSF52058">
    <property type="entry name" value="L domain-like"/>
    <property type="match status" value="1"/>
</dbReference>
<dbReference type="Proteomes" id="UP001470230">
    <property type="component" value="Unassembled WGS sequence"/>
</dbReference>
<evidence type="ECO:0008006" key="3">
    <source>
        <dbReference type="Google" id="ProtNLM"/>
    </source>
</evidence>
<keyword evidence="2" id="KW-1185">Reference proteome</keyword>
<dbReference type="EMBL" id="JAPFFF010000038">
    <property type="protein sequence ID" value="KAK8842440.1"/>
    <property type="molecule type" value="Genomic_DNA"/>
</dbReference>
<comment type="caution">
    <text evidence="1">The sequence shown here is derived from an EMBL/GenBank/DDBJ whole genome shotgun (WGS) entry which is preliminary data.</text>
</comment>
<name>A0ABR2H8A2_9EUKA</name>
<sequence>MMQNISFNLILESKIFNIPCLFDNLVHINPKIFYTLINDHSYQVQSTISESIFQSFIDYLIYNKSLEINDNNIDEFSELNQEFKFVPLADLIEMKKEFDPLCYNLKKIDQASQHNQDLIEEEIATNLDYYIIHHYEEMFNINIERIIRIFNHPKRKLIDHEMTYHFIHDYFADTNKYEAFSLISTLDASKLKKNTLLSAMSSMKSNNNFPRIDIPDFFNFYEKAFQYLFSENEIENKRQFDEIRYSLNRACEKRDLDLIKWLTRKEIEDKESQFSYKIDNKNKTAAVYRYLSKNPNASIPRSIKYENDEYIITAIIDDPSYMKKIIQNLKIVENSKIVKIGDSVFSHGSIKSISIPASVKYIGDFAFSNCSSLEVINFPKNSNLYSIGYSAFEDTLINRIAIPSKIKSIYDLCKNIKIIEFAENSKLQCIKGMKNSNIEKIIIPSSCRKIESYALSNCKNLKTIEFTEDTEKISIENYAFCNSSLESIFFPSGQIDLHPNWCEGTFNLKEIKIPELIDKYKFENGLILEKTNENYDILVFVRRDMKTVVIPKNIKVIASSAFSGSVIEEVFIPQSVTRIEKKHLVNAKI</sequence>
<dbReference type="Pfam" id="PF13306">
    <property type="entry name" value="LRR_5"/>
    <property type="match status" value="2"/>
</dbReference>
<dbReference type="PANTHER" id="PTHR45661">
    <property type="entry name" value="SURFACE ANTIGEN"/>
    <property type="match status" value="1"/>
</dbReference>
<dbReference type="Gene3D" id="3.80.10.10">
    <property type="entry name" value="Ribonuclease Inhibitor"/>
    <property type="match status" value="2"/>
</dbReference>
<dbReference type="InterPro" id="IPR032675">
    <property type="entry name" value="LRR_dom_sf"/>
</dbReference>
<protein>
    <recommendedName>
        <fullName evidence="3">Leucine-rich repeat domain-containing protein</fullName>
    </recommendedName>
</protein>